<organism evidence="1 2">
    <name type="scientific">Fusobacterium pseudoperiodonticum</name>
    <dbReference type="NCBI Taxonomy" id="2663009"/>
    <lineage>
        <taxon>Bacteria</taxon>
        <taxon>Fusobacteriati</taxon>
        <taxon>Fusobacteriota</taxon>
        <taxon>Fusobacteriia</taxon>
        <taxon>Fusobacteriales</taxon>
        <taxon>Fusobacteriaceae</taxon>
        <taxon>Fusobacterium</taxon>
    </lineage>
</organism>
<gene>
    <name evidence="1" type="ORF">CTM98_00385</name>
</gene>
<dbReference type="Proteomes" id="UP000230781">
    <property type="component" value="Chromosome"/>
</dbReference>
<evidence type="ECO:0000313" key="2">
    <source>
        <dbReference type="Proteomes" id="UP000230781"/>
    </source>
</evidence>
<name>A0A2D3PNR1_9FUSO</name>
<accession>A0A2D3PNR1</accession>
<dbReference type="EMBL" id="CP024704">
    <property type="protein sequence ID" value="ATV69277.1"/>
    <property type="molecule type" value="Genomic_DNA"/>
</dbReference>
<proteinExistence type="predicted"/>
<dbReference type="RefSeq" id="WP_100025681.1">
    <property type="nucleotide sequence ID" value="NZ_CAUSAS010000087.1"/>
</dbReference>
<sequence length="149" mass="17010">MDKAPKIYADWIKVLDVLKSAEDDENTLALMEKGEIVWQSGVAERFLNKIVAAMNFRLKRAIDNFQKSYRGDENETIKAIMQLRKELQFLLKVVSIKALPDKEKAELRNIIVAQSNSIQESLEKSSESDRSGKLASIVKNNRVNVQWEG</sequence>
<evidence type="ECO:0000313" key="1">
    <source>
        <dbReference type="EMBL" id="ATV69277.1"/>
    </source>
</evidence>
<protein>
    <submittedName>
        <fullName evidence="1">Uncharacterized protein</fullName>
    </submittedName>
</protein>
<reference evidence="1 2" key="1">
    <citation type="submission" date="2017-11" db="EMBL/GenBank/DDBJ databases">
        <title>Genome sequencing of Fusobacterium periodonticum KCOM 2555.</title>
        <authorList>
            <person name="Kook J.-K."/>
            <person name="Park S.-N."/>
            <person name="Lim Y.K."/>
        </authorList>
    </citation>
    <scope>NUCLEOTIDE SEQUENCE [LARGE SCALE GENOMIC DNA]</scope>
    <source>
        <strain evidence="1 2">KCOM 2555</strain>
    </source>
</reference>
<dbReference type="AlphaFoldDB" id="A0A2D3PNR1"/>